<protein>
    <submittedName>
        <fullName evidence="1">Uncharacterized protein</fullName>
    </submittedName>
</protein>
<evidence type="ECO:0000313" key="1">
    <source>
        <dbReference type="EMBL" id="RJG21641.1"/>
    </source>
</evidence>
<gene>
    <name evidence="1" type="ORF">DQX05_20685</name>
</gene>
<comment type="caution">
    <text evidence="1">The sequence shown here is derived from an EMBL/GenBank/DDBJ whole genome shotgun (WGS) entry which is preliminary data.</text>
</comment>
<organism evidence="1 2">
    <name type="scientific">Paenibacillus thiaminolyticus</name>
    <name type="common">Bacillus thiaminolyticus</name>
    <dbReference type="NCBI Taxonomy" id="49283"/>
    <lineage>
        <taxon>Bacteria</taxon>
        <taxon>Bacillati</taxon>
        <taxon>Bacillota</taxon>
        <taxon>Bacilli</taxon>
        <taxon>Bacillales</taxon>
        <taxon>Paenibacillaceae</taxon>
        <taxon>Paenibacillus</taxon>
    </lineage>
</organism>
<dbReference type="AlphaFoldDB" id="A0A3A3GI50"/>
<proteinExistence type="predicted"/>
<reference evidence="1 2" key="1">
    <citation type="submission" date="2018-09" db="EMBL/GenBank/DDBJ databases">
        <title>Paenibacillus SK2017-BO5.</title>
        <authorList>
            <person name="Piskunova J.V."/>
            <person name="Dubiley S.A."/>
            <person name="Severinov K.V."/>
        </authorList>
    </citation>
    <scope>NUCLEOTIDE SEQUENCE [LARGE SCALE GENOMIC DNA]</scope>
    <source>
        <strain evidence="1 2">BO5</strain>
    </source>
</reference>
<dbReference type="RefSeq" id="WP_147385214.1">
    <property type="nucleotide sequence ID" value="NZ_QYZD01000022.1"/>
</dbReference>
<dbReference type="EMBL" id="QYZD01000022">
    <property type="protein sequence ID" value="RJG21641.1"/>
    <property type="molecule type" value="Genomic_DNA"/>
</dbReference>
<dbReference type="Proteomes" id="UP000266177">
    <property type="component" value="Unassembled WGS sequence"/>
</dbReference>
<sequence>MLEEVKSVEQLKIGKKIRCQYKAISNTLGTFSGLGKETSDFISPTASSAASPNGDFYFICVDKDHLGRWKLIADRSIQHTISWDTLNSAGVASGSGLPIRIDNEIDGTIRLLTGGIDENDTDNEWDKYINNGEDYTKWNLANNFAWTLTTRFFATNNSPASRTMRGGSSKPGYLNSYPSDAKTLLCAFRPMLLITSLSSPSFIYHDNNYKAYNNGWKTISTTLPSKDTFMNDGINDLSIFDRKEQTVSLPMTSSALGEGKVFKAKVDYKKYFDINTIDVK</sequence>
<accession>A0A3A3GI50</accession>
<evidence type="ECO:0000313" key="2">
    <source>
        <dbReference type="Proteomes" id="UP000266177"/>
    </source>
</evidence>
<name>A0A3A3GI50_PANTH</name>
<dbReference type="OrthoDB" id="5291305at2"/>